<dbReference type="GO" id="GO:0004540">
    <property type="term" value="F:RNA nuclease activity"/>
    <property type="evidence" value="ECO:0007669"/>
    <property type="project" value="InterPro"/>
</dbReference>
<dbReference type="GO" id="GO:0003723">
    <property type="term" value="F:RNA binding"/>
    <property type="evidence" value="ECO:0007669"/>
    <property type="project" value="UniProtKB-KW"/>
</dbReference>
<evidence type="ECO:0000313" key="7">
    <source>
        <dbReference type="EMBL" id="KLT71916.1"/>
    </source>
</evidence>
<dbReference type="GO" id="GO:0016787">
    <property type="term" value="F:hydrolase activity"/>
    <property type="evidence" value="ECO:0007669"/>
    <property type="project" value="UniProtKB-KW"/>
</dbReference>
<keyword evidence="2" id="KW-0479">Metal-binding</keyword>
<feature type="non-terminal residue" evidence="7">
    <location>
        <position position="1"/>
    </location>
</feature>
<evidence type="ECO:0000256" key="1">
    <source>
        <dbReference type="ARBA" id="ARBA00001946"/>
    </source>
</evidence>
<keyword evidence="3" id="KW-0378">Hydrolase</keyword>
<dbReference type="InterPro" id="IPR019307">
    <property type="entry name" value="RNA-bd_AU-1/RNase_E/G"/>
</dbReference>
<evidence type="ECO:0000256" key="5">
    <source>
        <dbReference type="ARBA" id="ARBA00022884"/>
    </source>
</evidence>
<dbReference type="GO" id="GO:0006364">
    <property type="term" value="P:rRNA processing"/>
    <property type="evidence" value="ECO:0007669"/>
    <property type="project" value="TreeGrafter"/>
</dbReference>
<feature type="non-terminal residue" evidence="7">
    <location>
        <position position="84"/>
    </location>
</feature>
<accession>A0A0J0YP53</accession>
<gene>
    <name evidence="7" type="ORF">PL75_11075</name>
</gene>
<dbReference type="PANTHER" id="PTHR30001:SF0">
    <property type="entry name" value="RIBONUCLEASE G"/>
    <property type="match status" value="1"/>
</dbReference>
<keyword evidence="8" id="KW-1185">Reference proteome</keyword>
<name>A0A0J0YP53_9NEIS</name>
<feature type="domain" description="RNA-binding protein AU-1/Ribonuclease E/G" evidence="6">
    <location>
        <begin position="14"/>
        <end position="54"/>
    </location>
</feature>
<evidence type="ECO:0000256" key="3">
    <source>
        <dbReference type="ARBA" id="ARBA00022801"/>
    </source>
</evidence>
<protein>
    <recommendedName>
        <fullName evidence="6">RNA-binding protein AU-1/Ribonuclease E/G domain-containing protein</fullName>
    </recommendedName>
</protein>
<evidence type="ECO:0000259" key="6">
    <source>
        <dbReference type="Pfam" id="PF10150"/>
    </source>
</evidence>
<evidence type="ECO:0000313" key="8">
    <source>
        <dbReference type="Proteomes" id="UP000036027"/>
    </source>
</evidence>
<comment type="cofactor">
    <cofactor evidence="1">
        <name>Mg(2+)</name>
        <dbReference type="ChEBI" id="CHEBI:18420"/>
    </cofactor>
</comment>
<reference evidence="7 8" key="1">
    <citation type="submission" date="2014-11" db="EMBL/GenBank/DDBJ databases">
        <title>Genome of a novel goose pathogen.</title>
        <authorList>
            <person name="Hansen C.M."/>
            <person name="Hueffer K."/>
            <person name="Choi S.C."/>
        </authorList>
    </citation>
    <scope>NUCLEOTIDE SEQUENCE [LARGE SCALE GENOMIC DNA]</scope>
    <source>
        <strain evidence="7 8">KH1503</strain>
    </source>
</reference>
<dbReference type="InterPro" id="IPR004659">
    <property type="entry name" value="RNase_E/G"/>
</dbReference>
<sequence>LSGSLSSLLNDRAHVSHDEAVLQELAKPLRYQRTSVTLNGFTRLGLVELTRKRTPKNLNHVMCEPWPNCQGRGSLKTAQTICYE</sequence>
<dbReference type="Pfam" id="PF10150">
    <property type="entry name" value="RNase_E_G"/>
    <property type="match status" value="1"/>
</dbReference>
<proteinExistence type="predicted"/>
<dbReference type="GO" id="GO:0005737">
    <property type="term" value="C:cytoplasm"/>
    <property type="evidence" value="ECO:0007669"/>
    <property type="project" value="TreeGrafter"/>
</dbReference>
<keyword evidence="4" id="KW-0460">Magnesium</keyword>
<organism evidence="7 8">
    <name type="scientific">Neisseria arctica</name>
    <dbReference type="NCBI Taxonomy" id="1470200"/>
    <lineage>
        <taxon>Bacteria</taxon>
        <taxon>Pseudomonadati</taxon>
        <taxon>Pseudomonadota</taxon>
        <taxon>Betaproteobacteria</taxon>
        <taxon>Neisseriales</taxon>
        <taxon>Neisseriaceae</taxon>
        <taxon>Neisseria</taxon>
    </lineage>
</organism>
<dbReference type="PANTHER" id="PTHR30001">
    <property type="entry name" value="RIBONUCLEASE"/>
    <property type="match status" value="1"/>
</dbReference>
<dbReference type="RefSeq" id="WP_047761989.1">
    <property type="nucleotide sequence ID" value="NZ_JTDO01000094.1"/>
</dbReference>
<dbReference type="AlphaFoldDB" id="A0A0J0YP53"/>
<evidence type="ECO:0000256" key="2">
    <source>
        <dbReference type="ARBA" id="ARBA00022723"/>
    </source>
</evidence>
<comment type="caution">
    <text evidence="7">The sequence shown here is derived from an EMBL/GenBank/DDBJ whole genome shotgun (WGS) entry which is preliminary data.</text>
</comment>
<dbReference type="GO" id="GO:0046872">
    <property type="term" value="F:metal ion binding"/>
    <property type="evidence" value="ECO:0007669"/>
    <property type="project" value="UniProtKB-KW"/>
</dbReference>
<dbReference type="EMBL" id="JTDO01000094">
    <property type="protein sequence ID" value="KLT71916.1"/>
    <property type="molecule type" value="Genomic_DNA"/>
</dbReference>
<evidence type="ECO:0000256" key="4">
    <source>
        <dbReference type="ARBA" id="ARBA00022842"/>
    </source>
</evidence>
<keyword evidence="5" id="KW-0694">RNA-binding</keyword>
<dbReference type="Proteomes" id="UP000036027">
    <property type="component" value="Unassembled WGS sequence"/>
</dbReference>